<dbReference type="EMBL" id="CP015402">
    <property type="protein sequence ID" value="ANU64293.1"/>
    <property type="molecule type" value="Genomic_DNA"/>
</dbReference>
<reference evidence="6" key="1">
    <citation type="submission" date="2016-04" db="EMBL/GenBank/DDBJ databases">
        <title>Complete Genome Sequences of Twelve Strains of a Stable Defined Moderately Diverse Mouse Microbiota 2 (sDMDMm2).</title>
        <authorList>
            <person name="Uchimura Y."/>
            <person name="Wyss M."/>
            <person name="Brugiroux S."/>
            <person name="Limenitakis J.P."/>
            <person name="Stecher B."/>
            <person name="McCoy K.D."/>
            <person name="Macpherson A.J."/>
        </authorList>
    </citation>
    <scope>NUCLEOTIDE SEQUENCE [LARGE SCALE GENOMIC DNA]</scope>
    <source>
        <strain evidence="6">YL27</strain>
    </source>
</reference>
<proteinExistence type="predicted"/>
<dbReference type="Gene3D" id="1.10.10.60">
    <property type="entry name" value="Homeodomain-like"/>
    <property type="match status" value="1"/>
</dbReference>
<dbReference type="PROSITE" id="PS01124">
    <property type="entry name" value="HTH_ARAC_FAMILY_2"/>
    <property type="match status" value="1"/>
</dbReference>
<evidence type="ECO:0000256" key="3">
    <source>
        <dbReference type="ARBA" id="ARBA00023163"/>
    </source>
</evidence>
<dbReference type="SUPFAM" id="SSF46689">
    <property type="entry name" value="Homeodomain-like"/>
    <property type="match status" value="1"/>
</dbReference>
<keyword evidence="3" id="KW-0804">Transcription</keyword>
<dbReference type="Proteomes" id="UP000186351">
    <property type="component" value="Chromosome"/>
</dbReference>
<organism evidence="5 6">
    <name type="scientific">Muribaculum intestinale</name>
    <dbReference type="NCBI Taxonomy" id="1796646"/>
    <lineage>
        <taxon>Bacteria</taxon>
        <taxon>Pseudomonadati</taxon>
        <taxon>Bacteroidota</taxon>
        <taxon>Bacteroidia</taxon>
        <taxon>Bacteroidales</taxon>
        <taxon>Muribaculaceae</taxon>
        <taxon>Muribaculum</taxon>
    </lineage>
</organism>
<dbReference type="STRING" id="1796646.A4V02_11580"/>
<name>A0A1B1SBS8_9BACT</name>
<dbReference type="KEGG" id="pary:A4V02_11580"/>
<accession>A0A1B1SBS8</accession>
<feature type="domain" description="HTH araC/xylS-type" evidence="4">
    <location>
        <begin position="209"/>
        <end position="307"/>
    </location>
</feature>
<gene>
    <name evidence="5" type="ORF">A4V02_11580</name>
</gene>
<protein>
    <submittedName>
        <fullName evidence="5">AraC family transcriptional regulator</fullName>
    </submittedName>
</protein>
<keyword evidence="6" id="KW-1185">Reference proteome</keyword>
<keyword evidence="1" id="KW-0805">Transcription regulation</keyword>
<keyword evidence="2" id="KW-0238">DNA-binding</keyword>
<evidence type="ECO:0000256" key="2">
    <source>
        <dbReference type="ARBA" id="ARBA00023125"/>
    </source>
</evidence>
<dbReference type="SMART" id="SM00342">
    <property type="entry name" value="HTH_ARAC"/>
    <property type="match status" value="1"/>
</dbReference>
<dbReference type="Pfam" id="PF12833">
    <property type="entry name" value="HTH_18"/>
    <property type="match status" value="1"/>
</dbReference>
<dbReference type="PANTHER" id="PTHR43280:SF32">
    <property type="entry name" value="TRANSCRIPTIONAL REGULATORY PROTEIN"/>
    <property type="match status" value="1"/>
</dbReference>
<dbReference type="InterPro" id="IPR009057">
    <property type="entry name" value="Homeodomain-like_sf"/>
</dbReference>
<dbReference type="GO" id="GO:0003700">
    <property type="term" value="F:DNA-binding transcription factor activity"/>
    <property type="evidence" value="ECO:0007669"/>
    <property type="project" value="InterPro"/>
</dbReference>
<evidence type="ECO:0000259" key="4">
    <source>
        <dbReference type="PROSITE" id="PS01124"/>
    </source>
</evidence>
<dbReference type="GO" id="GO:0043565">
    <property type="term" value="F:sequence-specific DNA binding"/>
    <property type="evidence" value="ECO:0007669"/>
    <property type="project" value="InterPro"/>
</dbReference>
<evidence type="ECO:0000256" key="1">
    <source>
        <dbReference type="ARBA" id="ARBA00023015"/>
    </source>
</evidence>
<dbReference type="AlphaFoldDB" id="A0A1B1SBS8"/>
<dbReference type="PANTHER" id="PTHR43280">
    <property type="entry name" value="ARAC-FAMILY TRANSCRIPTIONAL REGULATOR"/>
    <property type="match status" value="1"/>
</dbReference>
<evidence type="ECO:0000313" key="5">
    <source>
        <dbReference type="EMBL" id="ANU64293.1"/>
    </source>
</evidence>
<evidence type="ECO:0000313" key="6">
    <source>
        <dbReference type="Proteomes" id="UP000186351"/>
    </source>
</evidence>
<sequence length="307" mass="35228">MAKFDFMSNKIGPISLSDIRRFGSEFSSLGQEYILARVEPGDFSSADIISPWRFDGVTIVLMLNASGSVTINLETLEVPRYSIMVIDETMPVNLHCDDVSDMEAYLLFLSKAFLESVNIDTNAIGHHPFHPENSPVLKLSEDNTALIQKYLGLLRDNAEMPDESHYRISIARNLIANIFYILLEIDRQNRNNKDEADKAPRSRRINYVTDFLRLVRQHFREQRSVGYYADRLYITPKYLSLVIKETTGRSAAQWIGRHVIIEAKNLLRFSGKNIQQIAYELNFPNQSSFGKYFKHNTGMSPSEFQKS</sequence>
<dbReference type="InterPro" id="IPR018060">
    <property type="entry name" value="HTH_AraC"/>
</dbReference>